<dbReference type="STRING" id="395961.Cyan7425_3936"/>
<dbReference type="PANTHER" id="PTHR46268">
    <property type="entry name" value="STRESS RESPONSE PROTEIN NHAX"/>
    <property type="match status" value="1"/>
</dbReference>
<sequence>MFKTILVALDSSELSDRVMQALHQLQIGPDTQVILSHVISPSESGIDRPADLPLPEIPTGLYSQIEDRLRDYQGQLSCNSAIEIVSGDPADEIIRLSNIYNADLILMGSRGLTGVTRILQGSVSSQVAADAHCSVFVVKPA</sequence>
<reference evidence="3" key="1">
    <citation type="submission" date="2009-01" db="EMBL/GenBank/DDBJ databases">
        <title>Complete sequence of chromosome Cyanothece sp. PCC 7425.</title>
        <authorList>
            <consortium name="US DOE Joint Genome Institute"/>
            <person name="Lucas S."/>
            <person name="Copeland A."/>
            <person name="Lapidus A."/>
            <person name="Glavina del Rio T."/>
            <person name="Dalin E."/>
            <person name="Tice H."/>
            <person name="Bruce D."/>
            <person name="Goodwin L."/>
            <person name="Pitluck S."/>
            <person name="Sims D."/>
            <person name="Meineke L."/>
            <person name="Brettin T."/>
            <person name="Detter J.C."/>
            <person name="Han C."/>
            <person name="Larimer F."/>
            <person name="Land M."/>
            <person name="Hauser L."/>
            <person name="Kyrpides N."/>
            <person name="Ovchinnikova G."/>
            <person name="Liberton M."/>
            <person name="Stoeckel J."/>
            <person name="Banerjee A."/>
            <person name="Singh A."/>
            <person name="Page L."/>
            <person name="Sato H."/>
            <person name="Zhao L."/>
            <person name="Sherman L."/>
            <person name="Pakrasi H."/>
            <person name="Richardson P."/>
        </authorList>
    </citation>
    <scope>NUCLEOTIDE SEQUENCE</scope>
    <source>
        <strain evidence="3">PCC 7425</strain>
    </source>
</reference>
<dbReference type="InterPro" id="IPR006015">
    <property type="entry name" value="Universal_stress_UspA"/>
</dbReference>
<dbReference type="eggNOG" id="COG0589">
    <property type="taxonomic scope" value="Bacteria"/>
</dbReference>
<dbReference type="KEGG" id="cyn:Cyan7425_3936"/>
<evidence type="ECO:0000256" key="1">
    <source>
        <dbReference type="ARBA" id="ARBA00008791"/>
    </source>
</evidence>
<dbReference type="AlphaFoldDB" id="B8HUQ0"/>
<dbReference type="Gene3D" id="3.40.50.620">
    <property type="entry name" value="HUPs"/>
    <property type="match status" value="1"/>
</dbReference>
<name>B8HUQ0_CYAP4</name>
<feature type="domain" description="UspA" evidence="2">
    <location>
        <begin position="1"/>
        <end position="139"/>
    </location>
</feature>
<comment type="similarity">
    <text evidence="1">Belongs to the universal stress protein A family.</text>
</comment>
<accession>B8HUQ0</accession>
<dbReference type="InterPro" id="IPR006016">
    <property type="entry name" value="UspA"/>
</dbReference>
<evidence type="ECO:0000313" key="3">
    <source>
        <dbReference type="EMBL" id="ACL46252.1"/>
    </source>
</evidence>
<dbReference type="PRINTS" id="PR01438">
    <property type="entry name" value="UNVRSLSTRESS"/>
</dbReference>
<proteinExistence type="inferred from homology"/>
<dbReference type="InterPro" id="IPR014729">
    <property type="entry name" value="Rossmann-like_a/b/a_fold"/>
</dbReference>
<protein>
    <submittedName>
        <fullName evidence="3">UspA domain protein</fullName>
    </submittedName>
</protein>
<dbReference type="PANTHER" id="PTHR46268:SF8">
    <property type="entry name" value="UNIVERSAL STRESS PROTEIN SLL1388"/>
    <property type="match status" value="1"/>
</dbReference>
<dbReference type="EMBL" id="CP001344">
    <property type="protein sequence ID" value="ACL46252.1"/>
    <property type="molecule type" value="Genomic_DNA"/>
</dbReference>
<organism evidence="3">
    <name type="scientific">Cyanothece sp. (strain PCC 7425 / ATCC 29141)</name>
    <dbReference type="NCBI Taxonomy" id="395961"/>
    <lineage>
        <taxon>Bacteria</taxon>
        <taxon>Bacillati</taxon>
        <taxon>Cyanobacteriota</taxon>
        <taxon>Cyanophyceae</taxon>
        <taxon>Gomontiellales</taxon>
        <taxon>Cyanothecaceae</taxon>
        <taxon>Cyanothece</taxon>
    </lineage>
</organism>
<dbReference type="Pfam" id="PF00582">
    <property type="entry name" value="Usp"/>
    <property type="match status" value="1"/>
</dbReference>
<evidence type="ECO:0000259" key="2">
    <source>
        <dbReference type="Pfam" id="PF00582"/>
    </source>
</evidence>
<dbReference type="SUPFAM" id="SSF52402">
    <property type="entry name" value="Adenine nucleotide alpha hydrolases-like"/>
    <property type="match status" value="1"/>
</dbReference>
<gene>
    <name evidence="3" type="ordered locus">Cyan7425_3936</name>
</gene>
<dbReference type="CDD" id="cd00293">
    <property type="entry name" value="USP-like"/>
    <property type="match status" value="1"/>
</dbReference>
<dbReference type="OrthoDB" id="9794782at2"/>
<dbReference type="HOGENOM" id="CLU_049301_16_1_3"/>